<feature type="domain" description="Gnk2-homologous" evidence="9">
    <location>
        <begin position="137"/>
        <end position="242"/>
    </location>
</feature>
<dbReference type="Gene3D" id="3.30.430.20">
    <property type="entry name" value="Gnk2 domain, C-X8-C-X2-C motif"/>
    <property type="match status" value="2"/>
</dbReference>
<evidence type="ECO:0000313" key="10">
    <source>
        <dbReference type="EMBL" id="KAI9176325.1"/>
    </source>
</evidence>
<dbReference type="EMBL" id="JAJSOW010000102">
    <property type="protein sequence ID" value="KAI9176325.1"/>
    <property type="molecule type" value="Genomic_DNA"/>
</dbReference>
<evidence type="ECO:0000313" key="11">
    <source>
        <dbReference type="Proteomes" id="UP001064489"/>
    </source>
</evidence>
<evidence type="ECO:0000256" key="6">
    <source>
        <dbReference type="SAM" id="MobiDB-lite"/>
    </source>
</evidence>
<dbReference type="PANTHER" id="PTHR32411">
    <property type="entry name" value="CYSTEINE-RICH REPEAT SECRETORY PROTEIN 38-RELATED"/>
    <property type="match status" value="1"/>
</dbReference>
<keyword evidence="7" id="KW-0472">Membrane</keyword>
<proteinExistence type="inferred from homology"/>
<dbReference type="Gene3D" id="1.10.510.10">
    <property type="entry name" value="Transferase(Phosphotransferase) domain 1"/>
    <property type="match status" value="1"/>
</dbReference>
<comment type="similarity">
    <text evidence="5">Belongs to the cysteine-rich repeat secretory protein family.</text>
</comment>
<dbReference type="InterPro" id="IPR002902">
    <property type="entry name" value="GNK2"/>
</dbReference>
<reference evidence="10" key="1">
    <citation type="journal article" date="2022" name="Plant J.">
        <title>Strategies of tolerance reflected in two North American maple genomes.</title>
        <authorList>
            <person name="McEvoy S.L."/>
            <person name="Sezen U.U."/>
            <person name="Trouern-Trend A."/>
            <person name="McMahon S.M."/>
            <person name="Schaberg P.G."/>
            <person name="Yang J."/>
            <person name="Wegrzyn J.L."/>
            <person name="Swenson N.G."/>
        </authorList>
    </citation>
    <scope>NUCLEOTIDE SEQUENCE</scope>
    <source>
        <strain evidence="10">91603</strain>
    </source>
</reference>
<feature type="domain" description="Gnk2-homologous" evidence="9">
    <location>
        <begin position="28"/>
        <end position="131"/>
    </location>
</feature>
<feature type="compositionally biased region" description="Polar residues" evidence="6">
    <location>
        <begin position="402"/>
        <end position="429"/>
    </location>
</feature>
<dbReference type="GO" id="GO:0005576">
    <property type="term" value="C:extracellular region"/>
    <property type="evidence" value="ECO:0007669"/>
    <property type="project" value="UniProtKB-SubCell"/>
</dbReference>
<keyword evidence="11" id="KW-1185">Reference proteome</keyword>
<organism evidence="10 11">
    <name type="scientific">Acer negundo</name>
    <name type="common">Box elder</name>
    <dbReference type="NCBI Taxonomy" id="4023"/>
    <lineage>
        <taxon>Eukaryota</taxon>
        <taxon>Viridiplantae</taxon>
        <taxon>Streptophyta</taxon>
        <taxon>Embryophyta</taxon>
        <taxon>Tracheophyta</taxon>
        <taxon>Spermatophyta</taxon>
        <taxon>Magnoliopsida</taxon>
        <taxon>eudicotyledons</taxon>
        <taxon>Gunneridae</taxon>
        <taxon>Pentapetalae</taxon>
        <taxon>rosids</taxon>
        <taxon>malvids</taxon>
        <taxon>Sapindales</taxon>
        <taxon>Sapindaceae</taxon>
        <taxon>Hippocastanoideae</taxon>
        <taxon>Acereae</taxon>
        <taxon>Acer</taxon>
    </lineage>
</organism>
<sequence length="436" mass="47740">MQSLKLVAPHLFFFACLFYVFDPTESQNIIYSYCDTGNNYTSGSVFEQNLNITLTSLASNASLTGFSTTVIGQNPNTVYGLVLCRGDVSEQDCQACASTASIEIIKQCSNNNKEAAIDYDNCLLRYSDWRFFSTVDSSLKLMLHNVNNVTEPVVFNRQLGNLLRTLSSNAASSTSKFSVGQTNFSDFQNINALVQCTRDLAGNSCSNCLQDIIRYIPQCCNGKQGGQVLSLSCNLRFEIYPFFLLSSPPPASLVQPNSTSQDEKKSTSKVIVFVAIPVAATMVVALIVCCCFFSKNGKKKRVGRKNSSFRNMINLPSHAWQHWTNGTAIELLDPMLLGQGGRQLPKLEVLKCIHIGLLCVQEAAADRPTMSQIVMMLSNHSITAPPPSRPAFFISRGGSGSNTGSEDSRTSQSDKSSPESLQQSINEVTITELDPR</sequence>
<evidence type="ECO:0000256" key="8">
    <source>
        <dbReference type="SAM" id="SignalP"/>
    </source>
</evidence>
<evidence type="ECO:0000256" key="3">
    <source>
        <dbReference type="ARBA" id="ARBA00022729"/>
    </source>
</evidence>
<feature type="region of interest" description="Disordered" evidence="6">
    <location>
        <begin position="387"/>
        <end position="436"/>
    </location>
</feature>
<evidence type="ECO:0000256" key="2">
    <source>
        <dbReference type="ARBA" id="ARBA00022525"/>
    </source>
</evidence>
<evidence type="ECO:0000256" key="4">
    <source>
        <dbReference type="ARBA" id="ARBA00022737"/>
    </source>
</evidence>
<dbReference type="PROSITE" id="PS51473">
    <property type="entry name" value="GNK2"/>
    <property type="match status" value="2"/>
</dbReference>
<dbReference type="CDD" id="cd23509">
    <property type="entry name" value="Gnk2-like"/>
    <property type="match status" value="2"/>
</dbReference>
<dbReference type="FunFam" id="3.30.430.20:FF:000002">
    <property type="entry name" value="Cysteine-rich receptor-like protein kinase 10"/>
    <property type="match status" value="1"/>
</dbReference>
<dbReference type="InterPro" id="IPR038408">
    <property type="entry name" value="GNK2_sf"/>
</dbReference>
<protein>
    <recommendedName>
        <fullName evidence="9">Gnk2-homologous domain-containing protein</fullName>
    </recommendedName>
</protein>
<evidence type="ECO:0000256" key="5">
    <source>
        <dbReference type="ARBA" id="ARBA00038515"/>
    </source>
</evidence>
<comment type="caution">
    <text evidence="10">The sequence shown here is derived from an EMBL/GenBank/DDBJ whole genome shotgun (WGS) entry which is preliminary data.</text>
</comment>
<evidence type="ECO:0000259" key="9">
    <source>
        <dbReference type="PROSITE" id="PS51473"/>
    </source>
</evidence>
<dbReference type="PROSITE" id="PS51257">
    <property type="entry name" value="PROKAR_LIPOPROTEIN"/>
    <property type="match status" value="1"/>
</dbReference>
<evidence type="ECO:0000256" key="7">
    <source>
        <dbReference type="SAM" id="Phobius"/>
    </source>
</evidence>
<comment type="subcellular location">
    <subcellularLocation>
        <location evidence="1">Secreted</location>
    </subcellularLocation>
</comment>
<dbReference type="AlphaFoldDB" id="A0AAD5ISI2"/>
<feature type="transmembrane region" description="Helical" evidence="7">
    <location>
        <begin position="270"/>
        <end position="294"/>
    </location>
</feature>
<keyword evidence="4" id="KW-0677">Repeat</keyword>
<keyword evidence="3 8" id="KW-0732">Signal</keyword>
<feature type="chain" id="PRO_5041957257" description="Gnk2-homologous domain-containing protein" evidence="8">
    <location>
        <begin position="27"/>
        <end position="436"/>
    </location>
</feature>
<dbReference type="Pfam" id="PF01657">
    <property type="entry name" value="Stress-antifung"/>
    <property type="match status" value="2"/>
</dbReference>
<keyword evidence="7" id="KW-1133">Transmembrane helix</keyword>
<name>A0AAD5ISI2_ACENE</name>
<reference evidence="10" key="2">
    <citation type="submission" date="2023-02" db="EMBL/GenBank/DDBJ databases">
        <authorList>
            <person name="Swenson N.G."/>
            <person name="Wegrzyn J.L."/>
            <person name="Mcevoy S.L."/>
        </authorList>
    </citation>
    <scope>NUCLEOTIDE SEQUENCE</scope>
    <source>
        <strain evidence="10">91603</strain>
        <tissue evidence="10">Leaf</tissue>
    </source>
</reference>
<dbReference type="Proteomes" id="UP001064489">
    <property type="component" value="Chromosome 5"/>
</dbReference>
<gene>
    <name evidence="10" type="ORF">LWI28_001391</name>
</gene>
<keyword evidence="2" id="KW-0964">Secreted</keyword>
<feature type="signal peptide" evidence="8">
    <location>
        <begin position="1"/>
        <end position="26"/>
    </location>
</feature>
<dbReference type="PANTHER" id="PTHR32411:SF43">
    <property type="entry name" value="CYSTEINE-RICH REPEAT SECRETORY PROTEIN 38"/>
    <property type="match status" value="1"/>
</dbReference>
<accession>A0AAD5ISI2</accession>
<keyword evidence="7" id="KW-0812">Transmembrane</keyword>
<dbReference type="InterPro" id="IPR050581">
    <property type="entry name" value="CRR_secretory_protein"/>
</dbReference>
<evidence type="ECO:0000256" key="1">
    <source>
        <dbReference type="ARBA" id="ARBA00004613"/>
    </source>
</evidence>